<keyword evidence="1" id="KW-0472">Membrane</keyword>
<dbReference type="Proteomes" id="UP001139125">
    <property type="component" value="Unassembled WGS sequence"/>
</dbReference>
<dbReference type="Pfam" id="PF02517">
    <property type="entry name" value="Rce1-like"/>
    <property type="match status" value="1"/>
</dbReference>
<feature type="transmembrane region" description="Helical" evidence="1">
    <location>
        <begin position="211"/>
        <end position="228"/>
    </location>
</feature>
<accession>A0A9X2L290</accession>
<keyword evidence="1" id="KW-1133">Transmembrane helix</keyword>
<evidence type="ECO:0000259" key="2">
    <source>
        <dbReference type="Pfam" id="PF02517"/>
    </source>
</evidence>
<dbReference type="GO" id="GO:0008237">
    <property type="term" value="F:metallopeptidase activity"/>
    <property type="evidence" value="ECO:0007669"/>
    <property type="project" value="UniProtKB-KW"/>
</dbReference>
<feature type="transmembrane region" description="Helical" evidence="1">
    <location>
        <begin position="125"/>
        <end position="149"/>
    </location>
</feature>
<keyword evidence="3" id="KW-0645">Protease</keyword>
<evidence type="ECO:0000256" key="1">
    <source>
        <dbReference type="SAM" id="Phobius"/>
    </source>
</evidence>
<sequence length="318" mass="35031">MNQEKETASSHSEYQQVYENHKPAPWVERNGFAHWGMAIAWVFVALIAFNIVGGIVGFVGILATAESLDVQTMLDELSTNFDILFLANSSGQILIMALATLLVVKLHAVKGDRKEFLRMKLSGNVWQVTALAAVLFVVAQPTILFLGWLNSFLPVPEAMAQMQETMAEMISNFLKSDNALLLGVFHIGLVPAVCEEIMYRGYVQRAFEKSWGITAAILISGAIFGAYHLQISNFLPLATLGVFLAYVTYISDSLIPAMVAHFVNNGGQVVASSFYPEMLDEKITPEMDIPVLLVIGSVVLTTGLLYYLYTLKPKEQEA</sequence>
<dbReference type="GO" id="GO:0080120">
    <property type="term" value="P:CAAX-box protein maturation"/>
    <property type="evidence" value="ECO:0007669"/>
    <property type="project" value="UniProtKB-ARBA"/>
</dbReference>
<keyword evidence="1" id="KW-0812">Transmembrane</keyword>
<keyword evidence="3" id="KW-0482">Metalloprotease</keyword>
<dbReference type="PANTHER" id="PTHR43592">
    <property type="entry name" value="CAAX AMINO TERMINAL PROTEASE"/>
    <property type="match status" value="1"/>
</dbReference>
<proteinExistence type="predicted"/>
<feature type="transmembrane region" description="Helical" evidence="1">
    <location>
        <begin position="38"/>
        <end position="63"/>
    </location>
</feature>
<evidence type="ECO:0000313" key="3">
    <source>
        <dbReference type="EMBL" id="MCP9290854.1"/>
    </source>
</evidence>
<feature type="transmembrane region" description="Helical" evidence="1">
    <location>
        <begin position="179"/>
        <end position="199"/>
    </location>
</feature>
<organism evidence="3 4">
    <name type="scientific">Gracilimonas sediminicola</name>
    <dbReference type="NCBI Taxonomy" id="2952158"/>
    <lineage>
        <taxon>Bacteria</taxon>
        <taxon>Pseudomonadati</taxon>
        <taxon>Balneolota</taxon>
        <taxon>Balneolia</taxon>
        <taxon>Balneolales</taxon>
        <taxon>Balneolaceae</taxon>
        <taxon>Gracilimonas</taxon>
    </lineage>
</organism>
<protein>
    <submittedName>
        <fullName evidence="3">CPBP family intramembrane metalloprotease</fullName>
    </submittedName>
</protein>
<keyword evidence="4" id="KW-1185">Reference proteome</keyword>
<keyword evidence="3" id="KW-0378">Hydrolase</keyword>
<dbReference type="PANTHER" id="PTHR43592:SF15">
    <property type="entry name" value="CAAX AMINO TERMINAL PROTEASE FAMILY PROTEIN"/>
    <property type="match status" value="1"/>
</dbReference>
<feature type="transmembrane region" description="Helical" evidence="1">
    <location>
        <begin position="289"/>
        <end position="309"/>
    </location>
</feature>
<dbReference type="AlphaFoldDB" id="A0A9X2L290"/>
<evidence type="ECO:0000313" key="4">
    <source>
        <dbReference type="Proteomes" id="UP001139125"/>
    </source>
</evidence>
<gene>
    <name evidence="3" type="ORF">NM125_04545</name>
</gene>
<comment type="caution">
    <text evidence="3">The sequence shown here is derived from an EMBL/GenBank/DDBJ whole genome shotgun (WGS) entry which is preliminary data.</text>
</comment>
<dbReference type="RefSeq" id="WP_255133300.1">
    <property type="nucleotide sequence ID" value="NZ_JANDBC010000001.1"/>
</dbReference>
<name>A0A9X2L290_9BACT</name>
<dbReference type="InterPro" id="IPR003675">
    <property type="entry name" value="Rce1/LyrA-like_dom"/>
</dbReference>
<dbReference type="EMBL" id="JANDBC010000001">
    <property type="protein sequence ID" value="MCP9290854.1"/>
    <property type="molecule type" value="Genomic_DNA"/>
</dbReference>
<reference evidence="3" key="1">
    <citation type="submission" date="2022-06" db="EMBL/GenBank/DDBJ databases">
        <title>Gracilimonas sp. CAU 1638 isolated from sea sediment.</title>
        <authorList>
            <person name="Kim W."/>
        </authorList>
    </citation>
    <scope>NUCLEOTIDE SEQUENCE</scope>
    <source>
        <strain evidence="3">CAU 1638</strain>
    </source>
</reference>
<dbReference type="GO" id="GO:0004175">
    <property type="term" value="F:endopeptidase activity"/>
    <property type="evidence" value="ECO:0007669"/>
    <property type="project" value="UniProtKB-ARBA"/>
</dbReference>
<feature type="domain" description="CAAX prenyl protease 2/Lysostaphin resistance protein A-like" evidence="2">
    <location>
        <begin position="180"/>
        <end position="265"/>
    </location>
</feature>
<feature type="transmembrane region" description="Helical" evidence="1">
    <location>
        <begin position="83"/>
        <end position="104"/>
    </location>
</feature>